<dbReference type="EMBL" id="FOEC01000001">
    <property type="protein sequence ID" value="SEO36671.1"/>
    <property type="molecule type" value="Genomic_DNA"/>
</dbReference>
<dbReference type="PATRIC" id="fig|79604.3.peg.1819"/>
<evidence type="ECO:0008006" key="3">
    <source>
        <dbReference type="Google" id="ProtNLM"/>
    </source>
</evidence>
<proteinExistence type="predicted"/>
<organism evidence="1 2">
    <name type="scientific">Denitrobacterium detoxificans</name>
    <dbReference type="NCBI Taxonomy" id="79604"/>
    <lineage>
        <taxon>Bacteria</taxon>
        <taxon>Bacillati</taxon>
        <taxon>Actinomycetota</taxon>
        <taxon>Coriobacteriia</taxon>
        <taxon>Eggerthellales</taxon>
        <taxon>Eggerthellaceae</taxon>
        <taxon>Denitrobacterium</taxon>
    </lineage>
</organism>
<dbReference type="STRING" id="79604.AAY81_09065"/>
<evidence type="ECO:0000313" key="2">
    <source>
        <dbReference type="Proteomes" id="UP000182975"/>
    </source>
</evidence>
<keyword evidence="2" id="KW-1185">Reference proteome</keyword>
<protein>
    <recommendedName>
        <fullName evidence="3">DUF3793 family protein</fullName>
    </recommendedName>
</protein>
<dbReference type="AlphaFoldDB" id="A0A172S032"/>
<evidence type="ECO:0000313" key="1">
    <source>
        <dbReference type="EMBL" id="SEO36671.1"/>
    </source>
</evidence>
<reference evidence="2" key="1">
    <citation type="submission" date="2016-10" db="EMBL/GenBank/DDBJ databases">
        <authorList>
            <person name="Varghese N."/>
        </authorList>
    </citation>
    <scope>NUCLEOTIDE SEQUENCE [LARGE SCALE GENOMIC DNA]</scope>
    <source>
        <strain evidence="2">DSM 21843</strain>
    </source>
</reference>
<gene>
    <name evidence="1" type="ORF">SAMN02910314_00010</name>
</gene>
<dbReference type="RefSeq" id="WP_066664185.1">
    <property type="nucleotide sequence ID" value="NZ_CP011402.1"/>
</dbReference>
<dbReference type="Pfam" id="PF12672">
    <property type="entry name" value="DUF3793"/>
    <property type="match status" value="1"/>
</dbReference>
<dbReference type="Proteomes" id="UP000182975">
    <property type="component" value="Unassembled WGS sequence"/>
</dbReference>
<sequence length="218" mass="23543">MGSENTNAKLAKKIVHNCAPTLAALKPANLFTVHFMDARSGNACAQERASRIVREGFASALRSAREQLGSGGVSIRVLAVRPGNALVLVFRPELVARAFANSRASAYLRSLGYNVDSLDACIAELARRVRASDVLAGAERSRAFPHEVGFFLGYPPEDVIAFIEGGSECLCMGCWKAYGDACSAQACFEAYRRCVRMMDQLHEQGAPLHYLAQLEAAS</sequence>
<dbReference type="OrthoDB" id="5393676at2"/>
<name>A0A172S032_9ACTN</name>
<accession>A0A172S032</accession>
<dbReference type="InterPro" id="IPR024523">
    <property type="entry name" value="DUF3793"/>
</dbReference>
<dbReference type="KEGG" id="ddt:AAY81_09065"/>